<gene>
    <name evidence="8" type="primary">deoC_32</name>
    <name evidence="8" type="ORF">SDC9_119473</name>
</gene>
<dbReference type="NCBIfam" id="TIGR00126">
    <property type="entry name" value="deoC"/>
    <property type="match status" value="1"/>
</dbReference>
<dbReference type="SUPFAM" id="SSF51569">
    <property type="entry name" value="Aldolase"/>
    <property type="match status" value="1"/>
</dbReference>
<evidence type="ECO:0000256" key="3">
    <source>
        <dbReference type="ARBA" id="ARBA00022490"/>
    </source>
</evidence>
<dbReference type="Gene3D" id="3.20.20.70">
    <property type="entry name" value="Aldolase class I"/>
    <property type="match status" value="1"/>
</dbReference>
<dbReference type="GO" id="GO:0004139">
    <property type="term" value="F:deoxyribose-phosphate aldolase activity"/>
    <property type="evidence" value="ECO:0007669"/>
    <property type="project" value="UniProtKB-EC"/>
</dbReference>
<dbReference type="InterPro" id="IPR028581">
    <property type="entry name" value="DeoC_typeI"/>
</dbReference>
<dbReference type="GO" id="GO:0009264">
    <property type="term" value="P:deoxyribonucleotide catabolic process"/>
    <property type="evidence" value="ECO:0007669"/>
    <property type="project" value="InterPro"/>
</dbReference>
<evidence type="ECO:0000256" key="6">
    <source>
        <dbReference type="ARBA" id="ARBA00032755"/>
    </source>
</evidence>
<dbReference type="AlphaFoldDB" id="A0A645C5N1"/>
<dbReference type="EMBL" id="VSSQ01024780">
    <property type="protein sequence ID" value="MPM72497.1"/>
    <property type="molecule type" value="Genomic_DNA"/>
</dbReference>
<keyword evidence="4 8" id="KW-0456">Lyase</keyword>
<dbReference type="GO" id="GO:0016052">
    <property type="term" value="P:carbohydrate catabolic process"/>
    <property type="evidence" value="ECO:0007669"/>
    <property type="project" value="TreeGrafter"/>
</dbReference>
<keyword evidence="3" id="KW-0963">Cytoplasm</keyword>
<dbReference type="PANTHER" id="PTHR10889:SF1">
    <property type="entry name" value="DEOXYRIBOSE-PHOSPHATE ALDOLASE"/>
    <property type="match status" value="1"/>
</dbReference>
<dbReference type="SMART" id="SM01133">
    <property type="entry name" value="DeoC"/>
    <property type="match status" value="1"/>
</dbReference>
<dbReference type="PIRSF" id="PIRSF001357">
    <property type="entry name" value="DeoC"/>
    <property type="match status" value="1"/>
</dbReference>
<proteinExistence type="inferred from homology"/>
<dbReference type="HAMAP" id="MF_00114">
    <property type="entry name" value="DeoC_type1"/>
    <property type="match status" value="1"/>
</dbReference>
<keyword evidence="5" id="KW-0704">Schiff base</keyword>
<dbReference type="InterPro" id="IPR013785">
    <property type="entry name" value="Aldolase_TIM"/>
</dbReference>
<dbReference type="EC" id="4.1.2.4" evidence="2"/>
<dbReference type="InterPro" id="IPR011343">
    <property type="entry name" value="DeoC"/>
</dbReference>
<reference evidence="8" key="1">
    <citation type="submission" date="2019-08" db="EMBL/GenBank/DDBJ databases">
        <authorList>
            <person name="Kucharzyk K."/>
            <person name="Murdoch R.W."/>
            <person name="Higgins S."/>
            <person name="Loffler F."/>
        </authorList>
    </citation>
    <scope>NUCLEOTIDE SEQUENCE</scope>
</reference>
<evidence type="ECO:0000256" key="5">
    <source>
        <dbReference type="ARBA" id="ARBA00023270"/>
    </source>
</evidence>
<evidence type="ECO:0000313" key="8">
    <source>
        <dbReference type="EMBL" id="MPM72497.1"/>
    </source>
</evidence>
<evidence type="ECO:0000256" key="2">
    <source>
        <dbReference type="ARBA" id="ARBA00012515"/>
    </source>
</evidence>
<dbReference type="Pfam" id="PF01791">
    <property type="entry name" value="DeoC"/>
    <property type="match status" value="1"/>
</dbReference>
<organism evidence="8">
    <name type="scientific">bioreactor metagenome</name>
    <dbReference type="NCBI Taxonomy" id="1076179"/>
    <lineage>
        <taxon>unclassified sequences</taxon>
        <taxon>metagenomes</taxon>
        <taxon>ecological metagenomes</taxon>
    </lineage>
</organism>
<evidence type="ECO:0000256" key="7">
    <source>
        <dbReference type="ARBA" id="ARBA00048791"/>
    </source>
</evidence>
<dbReference type="GO" id="GO:0005737">
    <property type="term" value="C:cytoplasm"/>
    <property type="evidence" value="ECO:0007669"/>
    <property type="project" value="InterPro"/>
</dbReference>
<evidence type="ECO:0000256" key="1">
    <source>
        <dbReference type="ARBA" id="ARBA00010936"/>
    </source>
</evidence>
<name>A0A645C5N1_9ZZZZ</name>
<comment type="caution">
    <text evidence="8">The sequence shown here is derived from an EMBL/GenBank/DDBJ whole genome shotgun (WGS) entry which is preliminary data.</text>
</comment>
<dbReference type="PANTHER" id="PTHR10889">
    <property type="entry name" value="DEOXYRIBOSE-PHOSPHATE ALDOLASE"/>
    <property type="match status" value="1"/>
</dbReference>
<evidence type="ECO:0000256" key="4">
    <source>
        <dbReference type="ARBA" id="ARBA00023239"/>
    </source>
</evidence>
<comment type="similarity">
    <text evidence="1">Belongs to the DeoC/FbaB aldolase family. DeoC type 1 subfamily.</text>
</comment>
<comment type="catalytic activity">
    <reaction evidence="7">
        <text>2-deoxy-D-ribose 5-phosphate = D-glyceraldehyde 3-phosphate + acetaldehyde</text>
        <dbReference type="Rhea" id="RHEA:12821"/>
        <dbReference type="ChEBI" id="CHEBI:15343"/>
        <dbReference type="ChEBI" id="CHEBI:59776"/>
        <dbReference type="ChEBI" id="CHEBI:62877"/>
        <dbReference type="EC" id="4.1.2.4"/>
    </reaction>
</comment>
<protein>
    <recommendedName>
        <fullName evidence="2">deoxyribose-phosphate aldolase</fullName>
        <ecNumber evidence="2">4.1.2.4</ecNumber>
    </recommendedName>
    <alternativeName>
        <fullName evidence="6">2-deoxy-D-ribose 5-phosphate aldolase</fullName>
    </alternativeName>
</protein>
<dbReference type="FunFam" id="3.20.20.70:FF:000044">
    <property type="entry name" value="Deoxyribose-phosphate aldolase"/>
    <property type="match status" value="1"/>
</dbReference>
<sequence>MNKSEMLAKVDHTQLKATATWQDIAQLCEEALQYATASACIPPAFVARAHAAYPALNLCTVIGFPLGYATTEVKVCEAKEALAGGANEVDVVVNLGDVKDGAFDRVTAEIAALKAAAGSHILKVIVETCYLTQAEKIALCGCVTKGGADFIKTSTGFGTAGAQLEDIALFRSHIGLGVQIKASGGIRTREQIEQFLQAGCARIGCSAAVKVLAGE</sequence>
<dbReference type="InterPro" id="IPR002915">
    <property type="entry name" value="DeoC/FbaB/LacD_aldolase"/>
</dbReference>
<accession>A0A645C5N1</accession>
<dbReference type="CDD" id="cd00959">
    <property type="entry name" value="DeoC"/>
    <property type="match status" value="1"/>
</dbReference>